<feature type="non-terminal residue" evidence="1">
    <location>
        <position position="159"/>
    </location>
</feature>
<organism evidence="1 2">
    <name type="scientific">[Candida] arabinofermentans NRRL YB-2248</name>
    <dbReference type="NCBI Taxonomy" id="983967"/>
    <lineage>
        <taxon>Eukaryota</taxon>
        <taxon>Fungi</taxon>
        <taxon>Dikarya</taxon>
        <taxon>Ascomycota</taxon>
        <taxon>Saccharomycotina</taxon>
        <taxon>Pichiomycetes</taxon>
        <taxon>Pichiales</taxon>
        <taxon>Pichiaceae</taxon>
        <taxon>Ogataea</taxon>
        <taxon>Ogataea/Candida clade</taxon>
    </lineage>
</organism>
<evidence type="ECO:0000313" key="1">
    <source>
        <dbReference type="EMBL" id="ODV84188.1"/>
    </source>
</evidence>
<dbReference type="STRING" id="983967.A0A1E4SXG5"/>
<gene>
    <name evidence="1" type="ORF">CANARDRAFT_190275</name>
</gene>
<proteinExistence type="predicted"/>
<dbReference type="AlphaFoldDB" id="A0A1E4SXG5"/>
<keyword evidence="2" id="KW-1185">Reference proteome</keyword>
<evidence type="ECO:0000313" key="2">
    <source>
        <dbReference type="Proteomes" id="UP000094801"/>
    </source>
</evidence>
<feature type="non-terminal residue" evidence="1">
    <location>
        <position position="1"/>
    </location>
</feature>
<dbReference type="EMBL" id="KV453858">
    <property type="protein sequence ID" value="ODV84188.1"/>
    <property type="molecule type" value="Genomic_DNA"/>
</dbReference>
<protein>
    <submittedName>
        <fullName evidence="1">Uncharacterized protein</fullName>
    </submittedName>
</protein>
<accession>A0A1E4SXG5</accession>
<dbReference type="OrthoDB" id="27934at2759"/>
<name>A0A1E4SXG5_9ASCO</name>
<reference evidence="2" key="1">
    <citation type="submission" date="2016-04" db="EMBL/GenBank/DDBJ databases">
        <title>Comparative genomics of biotechnologically important yeasts.</title>
        <authorList>
            <consortium name="DOE Joint Genome Institute"/>
            <person name="Riley R."/>
            <person name="Haridas S."/>
            <person name="Wolfe K.H."/>
            <person name="Lopes M.R."/>
            <person name="Hittinger C.T."/>
            <person name="Goker M."/>
            <person name="Salamov A."/>
            <person name="Wisecaver J."/>
            <person name="Long T.M."/>
            <person name="Aerts A.L."/>
            <person name="Barry K."/>
            <person name="Choi C."/>
            <person name="Clum A."/>
            <person name="Coughlan A.Y."/>
            <person name="Deshpande S."/>
            <person name="Douglass A.P."/>
            <person name="Hanson S.J."/>
            <person name="Klenk H.-P."/>
            <person name="Labutti K."/>
            <person name="Lapidus A."/>
            <person name="Lindquist E."/>
            <person name="Lipzen A."/>
            <person name="Meier-Kolthoff J.P."/>
            <person name="Ohm R.A."/>
            <person name="Otillar R.P."/>
            <person name="Pangilinan J."/>
            <person name="Peng Y."/>
            <person name="Rokas A."/>
            <person name="Rosa C.A."/>
            <person name="Scheuner C."/>
            <person name="Sibirny A.A."/>
            <person name="Slot J.C."/>
            <person name="Stielow J.B."/>
            <person name="Sun H."/>
            <person name="Kurtzman C.P."/>
            <person name="Blackwell M."/>
            <person name="Grigoriev I.V."/>
            <person name="Jeffries T.W."/>
        </authorList>
    </citation>
    <scope>NUCLEOTIDE SEQUENCE [LARGE SCALE GENOMIC DNA]</scope>
    <source>
        <strain evidence="2">NRRL YB-2248</strain>
    </source>
</reference>
<dbReference type="Proteomes" id="UP000094801">
    <property type="component" value="Unassembled WGS sequence"/>
</dbReference>
<dbReference type="Gene3D" id="6.10.140.1020">
    <property type="match status" value="1"/>
</dbReference>
<sequence>LDSEILKFEAKLATLKKGVIYLEEQNETKLQRLKVKWQEIARKASNYFLNEAKTKIERMGGIEVYREQKKKSKLRKMKFEFDQNLLYSIEDYIESDEYKDLGKYEKEEILQRKKEIEDMSNDIENGKVSLDDGEDENLANEFDMNELCKQLNVDYELIW</sequence>